<name>A0A085WIW2_9BACT</name>
<dbReference type="GO" id="GO:0016491">
    <property type="term" value="F:oxidoreductase activity"/>
    <property type="evidence" value="ECO:0007669"/>
    <property type="project" value="InterPro"/>
</dbReference>
<dbReference type="GO" id="GO:0016209">
    <property type="term" value="F:antioxidant activity"/>
    <property type="evidence" value="ECO:0007669"/>
    <property type="project" value="InterPro"/>
</dbReference>
<dbReference type="InterPro" id="IPR000866">
    <property type="entry name" value="AhpC/TSA"/>
</dbReference>
<dbReference type="InterPro" id="IPR013766">
    <property type="entry name" value="Thioredoxin_domain"/>
</dbReference>
<dbReference type="Gene3D" id="3.40.30.10">
    <property type="entry name" value="Glutaredoxin"/>
    <property type="match status" value="1"/>
</dbReference>
<evidence type="ECO:0000313" key="2">
    <source>
        <dbReference type="EMBL" id="KFE67625.1"/>
    </source>
</evidence>
<dbReference type="Pfam" id="PF00578">
    <property type="entry name" value="AhpC-TSA"/>
    <property type="match status" value="1"/>
</dbReference>
<dbReference type="PATRIC" id="fig|394096.3.peg.4147"/>
<dbReference type="STRING" id="394096.DB31_8108"/>
<organism evidence="2 3">
    <name type="scientific">Hyalangium minutum</name>
    <dbReference type="NCBI Taxonomy" id="394096"/>
    <lineage>
        <taxon>Bacteria</taxon>
        <taxon>Pseudomonadati</taxon>
        <taxon>Myxococcota</taxon>
        <taxon>Myxococcia</taxon>
        <taxon>Myxococcales</taxon>
        <taxon>Cystobacterineae</taxon>
        <taxon>Archangiaceae</taxon>
        <taxon>Hyalangium</taxon>
    </lineage>
</organism>
<dbReference type="CDD" id="cd02966">
    <property type="entry name" value="TlpA_like_family"/>
    <property type="match status" value="1"/>
</dbReference>
<dbReference type="PANTHER" id="PTHR42852">
    <property type="entry name" value="THIOL:DISULFIDE INTERCHANGE PROTEIN DSBE"/>
    <property type="match status" value="1"/>
</dbReference>
<comment type="caution">
    <text evidence="2">The sequence shown here is derived from an EMBL/GenBank/DDBJ whole genome shotgun (WGS) entry which is preliminary data.</text>
</comment>
<reference evidence="2 3" key="1">
    <citation type="submission" date="2014-04" db="EMBL/GenBank/DDBJ databases">
        <title>Genome assembly of Hyalangium minutum DSM 14724.</title>
        <authorList>
            <person name="Sharma G."/>
            <person name="Subramanian S."/>
        </authorList>
    </citation>
    <scope>NUCLEOTIDE SEQUENCE [LARGE SCALE GENOMIC DNA]</scope>
    <source>
        <strain evidence="2 3">DSM 14724</strain>
    </source>
</reference>
<dbReference type="InterPro" id="IPR036249">
    <property type="entry name" value="Thioredoxin-like_sf"/>
</dbReference>
<evidence type="ECO:0000313" key="3">
    <source>
        <dbReference type="Proteomes" id="UP000028725"/>
    </source>
</evidence>
<dbReference type="OrthoDB" id="9811352at2"/>
<dbReference type="PANTHER" id="PTHR42852:SF13">
    <property type="entry name" value="PROTEIN DIPZ"/>
    <property type="match status" value="1"/>
</dbReference>
<dbReference type="SUPFAM" id="SSF52833">
    <property type="entry name" value="Thioredoxin-like"/>
    <property type="match status" value="1"/>
</dbReference>
<gene>
    <name evidence="2" type="ORF">DB31_8108</name>
</gene>
<dbReference type="InterPro" id="IPR050553">
    <property type="entry name" value="Thioredoxin_ResA/DsbE_sf"/>
</dbReference>
<dbReference type="Proteomes" id="UP000028725">
    <property type="component" value="Unassembled WGS sequence"/>
</dbReference>
<protein>
    <recommendedName>
        <fullName evidence="1">Thioredoxin domain-containing protein</fullName>
    </recommendedName>
</protein>
<evidence type="ECO:0000259" key="1">
    <source>
        <dbReference type="PROSITE" id="PS51352"/>
    </source>
</evidence>
<accession>A0A085WIW2</accession>
<feature type="domain" description="Thioredoxin" evidence="1">
    <location>
        <begin position="1"/>
        <end position="149"/>
    </location>
</feature>
<dbReference type="EMBL" id="JMCB01000007">
    <property type="protein sequence ID" value="KFE67625.1"/>
    <property type="molecule type" value="Genomic_DNA"/>
</dbReference>
<keyword evidence="3" id="KW-1185">Reference proteome</keyword>
<proteinExistence type="predicted"/>
<dbReference type="AlphaFoldDB" id="A0A085WIW2"/>
<dbReference type="PROSITE" id="PS51352">
    <property type="entry name" value="THIOREDOXIN_2"/>
    <property type="match status" value="1"/>
</dbReference>
<sequence length="159" mass="17723">MAFDDEHPIPLTLLDPDGGWINAPVHVSQLRGRPVLLHFWSMDCEECMGQLAQVQQWIQDYGPRGLVVIGVDVTHSESELRDTNAVERFARKHGLRYPIAVDDGSMAQAYSVETHPSYLVFDAQGILRLHTFSADSLREVRLVLDRLTGPDANTGAFAP</sequence>
<dbReference type="RefSeq" id="WP_044190399.1">
    <property type="nucleotide sequence ID" value="NZ_JMCB01000007.1"/>
</dbReference>